<feature type="compositionally biased region" description="Polar residues" evidence="4">
    <location>
        <begin position="1125"/>
        <end position="1139"/>
    </location>
</feature>
<evidence type="ECO:0000256" key="3">
    <source>
        <dbReference type="PROSITE-ProRule" id="PRU00047"/>
    </source>
</evidence>
<dbReference type="GO" id="GO:0008270">
    <property type="term" value="F:zinc ion binding"/>
    <property type="evidence" value="ECO:0007669"/>
    <property type="project" value="UniProtKB-KW"/>
</dbReference>
<feature type="compositionally biased region" description="Gly residues" evidence="4">
    <location>
        <begin position="790"/>
        <end position="800"/>
    </location>
</feature>
<evidence type="ECO:0000313" key="7">
    <source>
        <dbReference type="Proteomes" id="UP001201163"/>
    </source>
</evidence>
<gene>
    <name evidence="6" type="ORF">EDB92DRAFT_2119081</name>
</gene>
<comment type="caution">
    <text evidence="6">The sequence shown here is derived from an EMBL/GenBank/DDBJ whole genome shotgun (WGS) entry which is preliminary data.</text>
</comment>
<dbReference type="PANTHER" id="PTHR13037:SF24">
    <property type="entry name" value="POLYCOMB PROTEIN PCL-RELATED"/>
    <property type="match status" value="1"/>
</dbReference>
<evidence type="ECO:0000259" key="5">
    <source>
        <dbReference type="PROSITE" id="PS50158"/>
    </source>
</evidence>
<feature type="region of interest" description="Disordered" evidence="4">
    <location>
        <begin position="630"/>
        <end position="700"/>
    </location>
</feature>
<keyword evidence="3" id="KW-0862">Zinc</keyword>
<keyword evidence="3" id="KW-0863">Zinc-finger</keyword>
<accession>A0AAD4Q7K5</accession>
<keyword evidence="7" id="KW-1185">Reference proteome</keyword>
<feature type="compositionally biased region" description="Low complexity" evidence="4">
    <location>
        <begin position="647"/>
        <end position="657"/>
    </location>
</feature>
<evidence type="ECO:0000313" key="6">
    <source>
        <dbReference type="EMBL" id="KAH8978762.1"/>
    </source>
</evidence>
<dbReference type="Proteomes" id="UP001201163">
    <property type="component" value="Unassembled WGS sequence"/>
</dbReference>
<dbReference type="PROSITE" id="PS50158">
    <property type="entry name" value="ZF_CCHC"/>
    <property type="match status" value="1"/>
</dbReference>
<feature type="region of interest" description="Disordered" evidence="4">
    <location>
        <begin position="1008"/>
        <end position="1049"/>
    </location>
</feature>
<dbReference type="SMART" id="SM00343">
    <property type="entry name" value="ZnF_C2HC"/>
    <property type="match status" value="1"/>
</dbReference>
<feature type="domain" description="CCHC-type" evidence="5">
    <location>
        <begin position="1098"/>
        <end position="1113"/>
    </location>
</feature>
<feature type="region of interest" description="Disordered" evidence="4">
    <location>
        <begin position="1108"/>
        <end position="1139"/>
    </location>
</feature>
<feature type="region of interest" description="Disordered" evidence="4">
    <location>
        <begin position="1061"/>
        <end position="1091"/>
    </location>
</feature>
<feature type="region of interest" description="Disordered" evidence="4">
    <location>
        <begin position="746"/>
        <end position="831"/>
    </location>
</feature>
<evidence type="ECO:0000256" key="4">
    <source>
        <dbReference type="SAM" id="MobiDB-lite"/>
    </source>
</evidence>
<keyword evidence="1" id="KW-0945">Host-virus interaction</keyword>
<dbReference type="AlphaFoldDB" id="A0AAD4Q7K5"/>
<organism evidence="6 7">
    <name type="scientific">Lactarius akahatsu</name>
    <dbReference type="NCBI Taxonomy" id="416441"/>
    <lineage>
        <taxon>Eukaryota</taxon>
        <taxon>Fungi</taxon>
        <taxon>Dikarya</taxon>
        <taxon>Basidiomycota</taxon>
        <taxon>Agaricomycotina</taxon>
        <taxon>Agaricomycetes</taxon>
        <taxon>Russulales</taxon>
        <taxon>Russulaceae</taxon>
        <taxon>Lactarius</taxon>
    </lineage>
</organism>
<dbReference type="InterPro" id="IPR036875">
    <property type="entry name" value="Znf_CCHC_sf"/>
</dbReference>
<reference evidence="6" key="1">
    <citation type="submission" date="2022-01" db="EMBL/GenBank/DDBJ databases">
        <title>Comparative genomics reveals a dynamic genome evolution in the ectomycorrhizal milk-cap (Lactarius) mushrooms.</title>
        <authorList>
            <consortium name="DOE Joint Genome Institute"/>
            <person name="Lebreton A."/>
            <person name="Tang N."/>
            <person name="Kuo A."/>
            <person name="LaButti K."/>
            <person name="Drula E."/>
            <person name="Barry K."/>
            <person name="Clum A."/>
            <person name="Lipzen A."/>
            <person name="Mousain D."/>
            <person name="Ng V."/>
            <person name="Wang R."/>
            <person name="Wang X."/>
            <person name="Dai Y."/>
            <person name="Henrissat B."/>
            <person name="Grigoriev I.V."/>
            <person name="Guerin-Laguette A."/>
            <person name="Yu F."/>
            <person name="Martin F.M."/>
        </authorList>
    </citation>
    <scope>NUCLEOTIDE SEQUENCE</scope>
    <source>
        <strain evidence="6">QP</strain>
    </source>
</reference>
<feature type="compositionally biased region" description="Pro residues" evidence="4">
    <location>
        <begin position="1033"/>
        <end position="1043"/>
    </location>
</feature>
<dbReference type="Gene3D" id="4.10.60.10">
    <property type="entry name" value="Zinc finger, CCHC-type"/>
    <property type="match status" value="1"/>
</dbReference>
<keyword evidence="2" id="KW-0507">mRNA processing</keyword>
<dbReference type="PANTHER" id="PTHR13037">
    <property type="entry name" value="FORMIN"/>
    <property type="match status" value="1"/>
</dbReference>
<feature type="compositionally biased region" description="Pro residues" evidence="4">
    <location>
        <begin position="801"/>
        <end position="816"/>
    </location>
</feature>
<evidence type="ECO:0000256" key="1">
    <source>
        <dbReference type="ARBA" id="ARBA00022581"/>
    </source>
</evidence>
<name>A0AAD4Q7K5_9AGAM</name>
<proteinExistence type="predicted"/>
<feature type="compositionally biased region" description="Acidic residues" evidence="4">
    <location>
        <begin position="658"/>
        <end position="673"/>
    </location>
</feature>
<keyword evidence="3" id="KW-0479">Metal-binding</keyword>
<dbReference type="GO" id="GO:0006397">
    <property type="term" value="P:mRNA processing"/>
    <property type="evidence" value="ECO:0007669"/>
    <property type="project" value="UniProtKB-KW"/>
</dbReference>
<dbReference type="InterPro" id="IPR001878">
    <property type="entry name" value="Znf_CCHC"/>
</dbReference>
<dbReference type="EMBL" id="JAKELL010000206">
    <property type="protein sequence ID" value="KAH8978762.1"/>
    <property type="molecule type" value="Genomic_DNA"/>
</dbReference>
<protein>
    <recommendedName>
        <fullName evidence="5">CCHC-type domain-containing protein</fullName>
    </recommendedName>
</protein>
<dbReference type="Pfam" id="PF00098">
    <property type="entry name" value="zf-CCHC"/>
    <property type="match status" value="1"/>
</dbReference>
<dbReference type="GO" id="GO:0003676">
    <property type="term" value="F:nucleic acid binding"/>
    <property type="evidence" value="ECO:0007669"/>
    <property type="project" value="InterPro"/>
</dbReference>
<dbReference type="SUPFAM" id="SSF57756">
    <property type="entry name" value="Retrovirus zinc finger-like domains"/>
    <property type="match status" value="1"/>
</dbReference>
<evidence type="ECO:0000256" key="2">
    <source>
        <dbReference type="ARBA" id="ARBA00022664"/>
    </source>
</evidence>
<feature type="compositionally biased region" description="Pro residues" evidence="4">
    <location>
        <begin position="751"/>
        <end position="767"/>
    </location>
</feature>
<sequence>MIVEKEETGEGVTTLLRARYSVCEEWLRLSGLAIEPEKTELMFFQKPYERNAVPPPYWVDLTKWGGGVHRATGGNPEVPQVLLPPSPEMGTTCEHHVQLGEGVHQGTLDPGEHHSGTLHGKLAAGHERRLFTRPLLWLPTMTVQNEMVKVVMGSFRTALREPLLVFTRMLPMSVYLEKLMHTSALQLYRLPRASQLLQHLGPEWYVPGRGDFREVVPGSSVVPGRRNRAPTALEALAMRVPSDGPRVDPVAIPPWEVPNWAGQVTHIGVGDPGGRKDWMHALQRDAPTQNSLIIHVQAKVSSHGRGDGKEPSPPTHLLVLILFVSPRSISLSLHYLVVVPCLVVFPSLPPSSDALRSPTAYPCRVNLVSNCDADGLKSTIPLSSTLPPSFPQPLSFFLLCDCPFDFREEFYRLVLSPCQSSPTSCDRLRAFSKSPSTFPSYDLPPPYPSPYFVGLRATASHFPKLLVFTILNFPLPSSSFFDFAPLRSYARSPVSFALPLPFPSRPNPAAAATFSVGGADPTHRVWVLGEGALQFDADAFGLAKTAEYLAMTYLDEVPPPGAARWREYRGETGYFVDFASGPTRFRPVEFNFDNLCWVEITWNPIENRYNAVRPAGRNYNCDIDARNLPTREEWGRIDGQPEEEPSTSEPRTPAPSETSEDNEETDNDEESEVGEIIQTAESLRINEPENIEVHPPADMATATITQEDLTLEEARRITEEAESYLRPINPTTGHRMTADDAAIFRAVGPDVPDPPPGAGGPPAPRRPGGPFGQGPPRGGRPPHGGRQPQFGGGGGGDPFGGGPPPPPPPAAGPAPGAPHGSDKLVGETPTIFDGNRDEYESFLTQWHIYWGQNSEAPIMTNVYRRCLLFLGFIKGPRVSNWTLGFLQWLNNELHQGRSRYNPFLWDTLTAGFSDRFLNVLEQEQAQATLAKGFKMIGDDIDSYVTNFEQLARKADYRLNDHQTLDRFTAGLPRALFTKIYELDDPQTFNEWKEAALRRQKQYIHLRARLGLNATPRNTPPPRPQPNRGYAPQWAPPRFPPPCYDPNAMDTSADRTRARLAEVGDPNRGSHQKPPFPPRGGPGQNRGGGPRRDMREVICYNCNNPGHFSRECTRPRKPRQPLPPRASTSRSMDTDYYSQEPTTVCRAEATPEEQAKGWMEMLRGASDEVKDLIFKDLWTQEGFQDA</sequence>